<reference evidence="1 2" key="1">
    <citation type="submission" date="2014-04" db="EMBL/GenBank/DDBJ databases">
        <authorList>
            <consortium name="DOE Joint Genome Institute"/>
            <person name="Kuo A."/>
            <person name="Kohler A."/>
            <person name="Costa M.D."/>
            <person name="Nagy L.G."/>
            <person name="Floudas D."/>
            <person name="Copeland A."/>
            <person name="Barry K.W."/>
            <person name="Cichocki N."/>
            <person name="Veneault-Fourrey C."/>
            <person name="LaButti K."/>
            <person name="Lindquist E.A."/>
            <person name="Lipzen A."/>
            <person name="Lundell T."/>
            <person name="Morin E."/>
            <person name="Murat C."/>
            <person name="Sun H."/>
            <person name="Tunlid A."/>
            <person name="Henrissat B."/>
            <person name="Grigoriev I.V."/>
            <person name="Hibbett D.S."/>
            <person name="Martin F."/>
            <person name="Nordberg H.P."/>
            <person name="Cantor M.N."/>
            <person name="Hua S.X."/>
        </authorList>
    </citation>
    <scope>NUCLEOTIDE SEQUENCE [LARGE SCALE GENOMIC DNA]</scope>
    <source>
        <strain evidence="1 2">441</strain>
    </source>
</reference>
<protein>
    <submittedName>
        <fullName evidence="1">Uncharacterized protein</fullName>
    </submittedName>
</protein>
<dbReference type="AlphaFoldDB" id="A0A0C9ZW14"/>
<evidence type="ECO:0000313" key="2">
    <source>
        <dbReference type="Proteomes" id="UP000054018"/>
    </source>
</evidence>
<reference evidence="2" key="2">
    <citation type="submission" date="2015-01" db="EMBL/GenBank/DDBJ databases">
        <title>Evolutionary Origins and Diversification of the Mycorrhizal Mutualists.</title>
        <authorList>
            <consortium name="DOE Joint Genome Institute"/>
            <consortium name="Mycorrhizal Genomics Consortium"/>
            <person name="Kohler A."/>
            <person name="Kuo A."/>
            <person name="Nagy L.G."/>
            <person name="Floudas D."/>
            <person name="Copeland A."/>
            <person name="Barry K.W."/>
            <person name="Cichocki N."/>
            <person name="Veneault-Fourrey C."/>
            <person name="LaButti K."/>
            <person name="Lindquist E.A."/>
            <person name="Lipzen A."/>
            <person name="Lundell T."/>
            <person name="Morin E."/>
            <person name="Murat C."/>
            <person name="Riley R."/>
            <person name="Ohm R."/>
            <person name="Sun H."/>
            <person name="Tunlid A."/>
            <person name="Henrissat B."/>
            <person name="Grigoriev I.V."/>
            <person name="Hibbett D.S."/>
            <person name="Martin F."/>
        </authorList>
    </citation>
    <scope>NUCLEOTIDE SEQUENCE [LARGE SCALE GENOMIC DNA]</scope>
    <source>
        <strain evidence="2">441</strain>
    </source>
</reference>
<dbReference type="EMBL" id="KN833687">
    <property type="protein sequence ID" value="KIK30239.1"/>
    <property type="molecule type" value="Genomic_DNA"/>
</dbReference>
<organism evidence="1 2">
    <name type="scientific">Pisolithus microcarpus 441</name>
    <dbReference type="NCBI Taxonomy" id="765257"/>
    <lineage>
        <taxon>Eukaryota</taxon>
        <taxon>Fungi</taxon>
        <taxon>Dikarya</taxon>
        <taxon>Basidiomycota</taxon>
        <taxon>Agaricomycotina</taxon>
        <taxon>Agaricomycetes</taxon>
        <taxon>Agaricomycetidae</taxon>
        <taxon>Boletales</taxon>
        <taxon>Sclerodermatineae</taxon>
        <taxon>Pisolithaceae</taxon>
        <taxon>Pisolithus</taxon>
    </lineage>
</organism>
<dbReference type="HOGENOM" id="CLU_3015086_0_0_1"/>
<keyword evidence="2" id="KW-1185">Reference proteome</keyword>
<dbReference type="Proteomes" id="UP000054018">
    <property type="component" value="Unassembled WGS sequence"/>
</dbReference>
<name>A0A0C9ZW14_9AGAM</name>
<gene>
    <name evidence="1" type="ORF">PISMIDRAFT_671396</name>
</gene>
<proteinExistence type="predicted"/>
<evidence type="ECO:0000313" key="1">
    <source>
        <dbReference type="EMBL" id="KIK30239.1"/>
    </source>
</evidence>
<sequence>MDRLYIHHDRWPGLFHPAKVTTWQQGFGIVWKTLQPSFWRVQGSVAGKPSKVTSRI</sequence>
<accession>A0A0C9ZW14</accession>